<dbReference type="OrthoDB" id="170871at2157"/>
<proteinExistence type="predicted"/>
<feature type="region of interest" description="Disordered" evidence="2">
    <location>
        <begin position="51"/>
        <end position="72"/>
    </location>
</feature>
<keyword evidence="1" id="KW-0175">Coiled coil</keyword>
<feature type="coiled-coil region" evidence="1">
    <location>
        <begin position="96"/>
        <end position="140"/>
    </location>
</feature>
<accession>A0A1I3C0H4</accession>
<reference evidence="4 5" key="1">
    <citation type="submission" date="2016-10" db="EMBL/GenBank/DDBJ databases">
        <authorList>
            <person name="Varghese N."/>
            <person name="Submissions S."/>
        </authorList>
    </citation>
    <scope>NUCLEOTIDE SEQUENCE [LARGE SCALE GENOMIC DNA]</scope>
    <source>
        <strain evidence="4 5">CGMCC 1.6377</strain>
    </source>
</reference>
<evidence type="ECO:0000256" key="1">
    <source>
        <dbReference type="SAM" id="Coils"/>
    </source>
</evidence>
<dbReference type="RefSeq" id="WP_149785147.1">
    <property type="nucleotide sequence ID" value="NZ_BAAADP010000001.1"/>
</dbReference>
<evidence type="ECO:0000256" key="2">
    <source>
        <dbReference type="SAM" id="MobiDB-lite"/>
    </source>
</evidence>
<sequence length="354" mass="35009">MTRRIPLLVAALVVAGLIAMVPLGAAVTGEPGAQAGLGDGVDAGENVQVEAENDTRTGSANATTDLSPGERLSGVIGVQGAEVDGEVSSRSFEIRLAEAETDEERAAVVAAQLERNERRLAELRERREELRQRRDAGNVSPGAYAARTAAIGTQAATVNRTTNRSAEVAAGLPAEALAERGVDADRIRTLRDRASELSGPETAAIAREIGGNRTGAPMGPDRAGPPGSGIGTPGGDTPGVGSPGADTSDAGGNASEPRNGSAADGPARGGTNRSGATTGENATDGNTTNGNTTDGDETGERAGSGDGGDGVGSDDGGTAGSDDDDNAGSDADSDSNGDPGAGDGASGDDRRGDP</sequence>
<dbReference type="AlphaFoldDB" id="A0A1I3C0H4"/>
<feature type="domain" description="DUF7096" evidence="3">
    <location>
        <begin position="1"/>
        <end position="212"/>
    </location>
</feature>
<dbReference type="EMBL" id="FOPZ01000017">
    <property type="protein sequence ID" value="SFH67970.1"/>
    <property type="molecule type" value="Genomic_DNA"/>
</dbReference>
<dbReference type="InterPro" id="IPR055522">
    <property type="entry name" value="DUF7096"/>
</dbReference>
<dbReference type="Proteomes" id="UP000323537">
    <property type="component" value="Unassembled WGS sequence"/>
</dbReference>
<gene>
    <name evidence="4" type="ORF">SAMN04488066_11732</name>
</gene>
<feature type="compositionally biased region" description="Gly residues" evidence="2">
    <location>
        <begin position="302"/>
        <end position="319"/>
    </location>
</feature>
<organism evidence="4 5">
    <name type="scientific">Halorubrum aquaticum</name>
    <dbReference type="NCBI Taxonomy" id="387340"/>
    <lineage>
        <taxon>Archaea</taxon>
        <taxon>Methanobacteriati</taxon>
        <taxon>Methanobacteriota</taxon>
        <taxon>Stenosarchaea group</taxon>
        <taxon>Halobacteria</taxon>
        <taxon>Halobacteriales</taxon>
        <taxon>Haloferacaceae</taxon>
        <taxon>Halorubrum</taxon>
    </lineage>
</organism>
<evidence type="ECO:0000313" key="5">
    <source>
        <dbReference type="Proteomes" id="UP000323537"/>
    </source>
</evidence>
<feature type="compositionally biased region" description="Low complexity" evidence="2">
    <location>
        <begin position="275"/>
        <end position="293"/>
    </location>
</feature>
<feature type="region of interest" description="Disordered" evidence="2">
    <location>
        <begin position="209"/>
        <end position="354"/>
    </location>
</feature>
<evidence type="ECO:0000259" key="3">
    <source>
        <dbReference type="Pfam" id="PF23379"/>
    </source>
</evidence>
<keyword evidence="5" id="KW-1185">Reference proteome</keyword>
<protein>
    <recommendedName>
        <fullName evidence="3">DUF7096 domain-containing protein</fullName>
    </recommendedName>
</protein>
<dbReference type="Pfam" id="PF23379">
    <property type="entry name" value="DUF7096"/>
    <property type="match status" value="1"/>
</dbReference>
<feature type="compositionally biased region" description="Acidic residues" evidence="2">
    <location>
        <begin position="321"/>
        <end position="335"/>
    </location>
</feature>
<feature type="compositionally biased region" description="Polar residues" evidence="2">
    <location>
        <begin position="56"/>
        <end position="66"/>
    </location>
</feature>
<evidence type="ECO:0000313" key="4">
    <source>
        <dbReference type="EMBL" id="SFH67970.1"/>
    </source>
</evidence>
<name>A0A1I3C0H4_9EURY</name>
<feature type="compositionally biased region" description="Gly residues" evidence="2">
    <location>
        <begin position="226"/>
        <end position="242"/>
    </location>
</feature>